<dbReference type="AlphaFoldDB" id="A0A9Q8Z792"/>
<evidence type="ECO:0000256" key="1">
    <source>
        <dbReference type="SAM" id="SignalP"/>
    </source>
</evidence>
<proteinExistence type="predicted"/>
<feature type="chain" id="PRO_5040392270" evidence="1">
    <location>
        <begin position="23"/>
        <end position="112"/>
    </location>
</feature>
<dbReference type="Proteomes" id="UP001056012">
    <property type="component" value="Chromosome 3"/>
</dbReference>
<dbReference type="EMBL" id="CP089276">
    <property type="protein sequence ID" value="USP76922.1"/>
    <property type="molecule type" value="Genomic_DNA"/>
</dbReference>
<keyword evidence="1" id="KW-0732">Signal</keyword>
<evidence type="ECO:0000313" key="2">
    <source>
        <dbReference type="EMBL" id="USP76922.1"/>
    </source>
</evidence>
<feature type="signal peptide" evidence="1">
    <location>
        <begin position="1"/>
        <end position="22"/>
    </location>
</feature>
<dbReference type="VEuPathDB" id="FungiDB:yc1106_04196"/>
<sequence length="112" mass="12075">MKLNNIFTQAALVMGLASSALADADCSYEGGWVHKWRVTATGMDNIPGYCGGLWDNMKTFQGDCPISNAWCGGDNGNLEWTFTTSNTCSPGAVESAWWEATRNKFGSIVCGH</sequence>
<protein>
    <submittedName>
        <fullName evidence="2">Uncharacterized protein</fullName>
    </submittedName>
</protein>
<name>A0A9Q8Z792_CURCL</name>
<reference evidence="2" key="1">
    <citation type="submission" date="2021-12" db="EMBL/GenBank/DDBJ databases">
        <title>Curvularia clavata genome.</title>
        <authorList>
            <person name="Cao Y."/>
        </authorList>
    </citation>
    <scope>NUCLEOTIDE SEQUENCE</scope>
    <source>
        <strain evidence="2">Yc1106</strain>
    </source>
</reference>
<organism evidence="2 3">
    <name type="scientific">Curvularia clavata</name>
    <dbReference type="NCBI Taxonomy" id="95742"/>
    <lineage>
        <taxon>Eukaryota</taxon>
        <taxon>Fungi</taxon>
        <taxon>Dikarya</taxon>
        <taxon>Ascomycota</taxon>
        <taxon>Pezizomycotina</taxon>
        <taxon>Dothideomycetes</taxon>
        <taxon>Pleosporomycetidae</taxon>
        <taxon>Pleosporales</taxon>
        <taxon>Pleosporineae</taxon>
        <taxon>Pleosporaceae</taxon>
        <taxon>Curvularia</taxon>
    </lineage>
</organism>
<accession>A0A9Q8Z792</accession>
<dbReference type="OrthoDB" id="4788795at2759"/>
<evidence type="ECO:0000313" key="3">
    <source>
        <dbReference type="Proteomes" id="UP001056012"/>
    </source>
</evidence>
<gene>
    <name evidence="2" type="ORF">yc1106_04196</name>
</gene>
<keyword evidence="3" id="KW-1185">Reference proteome</keyword>